<accession>A0A165PI56</accession>
<feature type="region of interest" description="Disordered" evidence="1">
    <location>
        <begin position="38"/>
        <end position="81"/>
    </location>
</feature>
<organism evidence="2 3">
    <name type="scientific">Exidia glandulosa HHB12029</name>
    <dbReference type="NCBI Taxonomy" id="1314781"/>
    <lineage>
        <taxon>Eukaryota</taxon>
        <taxon>Fungi</taxon>
        <taxon>Dikarya</taxon>
        <taxon>Basidiomycota</taxon>
        <taxon>Agaricomycotina</taxon>
        <taxon>Agaricomycetes</taxon>
        <taxon>Auriculariales</taxon>
        <taxon>Exidiaceae</taxon>
        <taxon>Exidia</taxon>
    </lineage>
</organism>
<gene>
    <name evidence="2" type="ORF">EXIGLDRAFT_760056</name>
</gene>
<keyword evidence="3" id="KW-1185">Reference proteome</keyword>
<dbReference type="EMBL" id="KV425889">
    <property type="protein sequence ID" value="KZW02212.1"/>
    <property type="molecule type" value="Genomic_DNA"/>
</dbReference>
<name>A0A165PI56_EXIGL</name>
<evidence type="ECO:0000256" key="1">
    <source>
        <dbReference type="SAM" id="MobiDB-lite"/>
    </source>
</evidence>
<evidence type="ECO:0000313" key="2">
    <source>
        <dbReference type="EMBL" id="KZW02212.1"/>
    </source>
</evidence>
<dbReference type="Proteomes" id="UP000077266">
    <property type="component" value="Unassembled WGS sequence"/>
</dbReference>
<reference evidence="2 3" key="1">
    <citation type="journal article" date="2016" name="Mol. Biol. Evol.">
        <title>Comparative Genomics of Early-Diverging Mushroom-Forming Fungi Provides Insights into the Origins of Lignocellulose Decay Capabilities.</title>
        <authorList>
            <person name="Nagy L.G."/>
            <person name="Riley R."/>
            <person name="Tritt A."/>
            <person name="Adam C."/>
            <person name="Daum C."/>
            <person name="Floudas D."/>
            <person name="Sun H."/>
            <person name="Yadav J.S."/>
            <person name="Pangilinan J."/>
            <person name="Larsson K.H."/>
            <person name="Matsuura K."/>
            <person name="Barry K."/>
            <person name="Labutti K."/>
            <person name="Kuo R."/>
            <person name="Ohm R.A."/>
            <person name="Bhattacharya S.S."/>
            <person name="Shirouzu T."/>
            <person name="Yoshinaga Y."/>
            <person name="Martin F.M."/>
            <person name="Grigoriev I.V."/>
            <person name="Hibbett D.S."/>
        </authorList>
    </citation>
    <scope>NUCLEOTIDE SEQUENCE [LARGE SCALE GENOMIC DNA]</scope>
    <source>
        <strain evidence="2 3">HHB12029</strain>
    </source>
</reference>
<dbReference type="AlphaFoldDB" id="A0A165PI56"/>
<protein>
    <submittedName>
        <fullName evidence="2">Uncharacterized protein</fullName>
    </submittedName>
</protein>
<sequence>MSSTSTSVGAVTLNNHPYSRLAATLSIEAAHARKRMANESLAHLDESRGLRISVPPTPPTQKPHARPRTAVDDSWWKSTPPLPPPPKPFVWPPVPSSKANEPACPPLARAQSDPGPLPAAVAAHVLHMRTAERVIPQRRNAMKMVARPRQASEPSHAVAQRDSVLGSAGQPTSIAPGATPGLTVAAAKLCVPKLTSLGRSDQELASVTARLNSNLRCPAGPN</sequence>
<evidence type="ECO:0000313" key="3">
    <source>
        <dbReference type="Proteomes" id="UP000077266"/>
    </source>
</evidence>
<dbReference type="InParanoid" id="A0A165PI56"/>
<proteinExistence type="predicted"/>
<feature type="region of interest" description="Disordered" evidence="1">
    <location>
        <begin position="147"/>
        <end position="179"/>
    </location>
</feature>